<evidence type="ECO:0000259" key="1">
    <source>
        <dbReference type="Pfam" id="PF01909"/>
    </source>
</evidence>
<sequence>MEISKDKNIRLTKDEILKIKSIILSFDPKAEIILFGSRTDTNKKGGDIDILVISDKIDYKKRRKIRVELLKLFGDRKIDLIITPNPSKSVFTELSYKYGVKL</sequence>
<accession>A0A3M0BAX1</accession>
<name>A0A3M0BAX1_9AQUI</name>
<dbReference type="InterPro" id="IPR043519">
    <property type="entry name" value="NT_sf"/>
</dbReference>
<comment type="caution">
    <text evidence="2">The sequence shown here is derived from an EMBL/GenBank/DDBJ whole genome shotgun (WGS) entry which is preliminary data.</text>
</comment>
<dbReference type="CDD" id="cd05403">
    <property type="entry name" value="NT_KNTase_like"/>
    <property type="match status" value="1"/>
</dbReference>
<evidence type="ECO:0000313" key="2">
    <source>
        <dbReference type="EMBL" id="RMA93329.1"/>
    </source>
</evidence>
<dbReference type="AlphaFoldDB" id="A0A3M0BAX1"/>
<proteinExistence type="predicted"/>
<dbReference type="GO" id="GO:0016779">
    <property type="term" value="F:nucleotidyltransferase activity"/>
    <property type="evidence" value="ECO:0007669"/>
    <property type="project" value="InterPro"/>
</dbReference>
<organism evidence="2 3">
    <name type="scientific">Hydrogenothermus marinus</name>
    <dbReference type="NCBI Taxonomy" id="133270"/>
    <lineage>
        <taxon>Bacteria</taxon>
        <taxon>Pseudomonadati</taxon>
        <taxon>Aquificota</taxon>
        <taxon>Aquificia</taxon>
        <taxon>Aquificales</taxon>
        <taxon>Hydrogenothermaceae</taxon>
        <taxon>Hydrogenothermus</taxon>
    </lineage>
</organism>
<dbReference type="InterPro" id="IPR002934">
    <property type="entry name" value="Polymerase_NTP_transf_dom"/>
</dbReference>
<dbReference type="SUPFAM" id="SSF81301">
    <property type="entry name" value="Nucleotidyltransferase"/>
    <property type="match status" value="1"/>
</dbReference>
<reference evidence="2 3" key="1">
    <citation type="submission" date="2018-10" db="EMBL/GenBank/DDBJ databases">
        <title>Genomic Encyclopedia of Archaeal and Bacterial Type Strains, Phase II (KMG-II): from individual species to whole genera.</title>
        <authorList>
            <person name="Goeker M."/>
        </authorList>
    </citation>
    <scope>NUCLEOTIDE SEQUENCE [LARGE SCALE GENOMIC DNA]</scope>
    <source>
        <strain evidence="2 3">VM1</strain>
    </source>
</reference>
<dbReference type="OrthoDB" id="14556at2"/>
<keyword evidence="2" id="KW-0808">Transferase</keyword>
<keyword evidence="3" id="KW-1185">Reference proteome</keyword>
<dbReference type="EMBL" id="REFO01000013">
    <property type="protein sequence ID" value="RMA93329.1"/>
    <property type="molecule type" value="Genomic_DNA"/>
</dbReference>
<dbReference type="Proteomes" id="UP000280842">
    <property type="component" value="Unassembled WGS sequence"/>
</dbReference>
<evidence type="ECO:0000313" key="3">
    <source>
        <dbReference type="Proteomes" id="UP000280842"/>
    </source>
</evidence>
<gene>
    <name evidence="2" type="ORF">CLV39_1393</name>
</gene>
<dbReference type="Gene3D" id="3.30.460.10">
    <property type="entry name" value="Beta Polymerase, domain 2"/>
    <property type="match status" value="1"/>
</dbReference>
<dbReference type="RefSeq" id="WP_121923499.1">
    <property type="nucleotide sequence ID" value="NZ_REFO01000013.1"/>
</dbReference>
<feature type="domain" description="Polymerase nucleotidyl transferase" evidence="1">
    <location>
        <begin position="18"/>
        <end position="83"/>
    </location>
</feature>
<protein>
    <submittedName>
        <fullName evidence="2">Nucleotidyltransferase-like protein</fullName>
    </submittedName>
</protein>
<dbReference type="Pfam" id="PF01909">
    <property type="entry name" value="NTP_transf_2"/>
    <property type="match status" value="1"/>
</dbReference>